<dbReference type="GO" id="GO:0022904">
    <property type="term" value="P:respiratory electron transport chain"/>
    <property type="evidence" value="ECO:0007669"/>
    <property type="project" value="InterPro"/>
</dbReference>
<dbReference type="AlphaFoldDB" id="C7MPH6"/>
<dbReference type="InterPro" id="IPR051817">
    <property type="entry name" value="FDH_cytochrome_b556_subunit"/>
</dbReference>
<reference evidence="8 9" key="1">
    <citation type="journal article" date="2009" name="Stand. Genomic Sci.">
        <title>Complete genome sequence of Cryptobacterium curtum type strain (12-3).</title>
        <authorList>
            <person name="Mavrommatis K."/>
            <person name="Pukall R."/>
            <person name="Rohde C."/>
            <person name="Chen F."/>
            <person name="Sims D."/>
            <person name="Brettin T."/>
            <person name="Kuske C."/>
            <person name="Detter J.C."/>
            <person name="Han C."/>
            <person name="Lapidus A."/>
            <person name="Copeland A."/>
            <person name="Glavina Del Rio T."/>
            <person name="Nolan M."/>
            <person name="Lucas S."/>
            <person name="Tice H."/>
            <person name="Cheng J.F."/>
            <person name="Bruce D."/>
            <person name="Goodwin L."/>
            <person name="Pitluck S."/>
            <person name="Ovchinnikova G."/>
            <person name="Pati A."/>
            <person name="Ivanova N."/>
            <person name="Chen A."/>
            <person name="Palaniappan K."/>
            <person name="Chain P."/>
            <person name="D'haeseleer P."/>
            <person name="Goker M."/>
            <person name="Bristow J."/>
            <person name="Eisen J.A."/>
            <person name="Markowitz V."/>
            <person name="Hugenholtz P."/>
            <person name="Rohde M."/>
            <person name="Klenk H.P."/>
            <person name="Kyrpides N.C."/>
        </authorList>
    </citation>
    <scope>NUCLEOTIDE SEQUENCE [LARGE SCALE GENOMIC DNA]</scope>
    <source>
        <strain evidence="9">ATCC 700683 / DSM 15641 / 12-3</strain>
    </source>
</reference>
<organism evidence="8 9">
    <name type="scientific">Cryptobacterium curtum (strain ATCC 700683 / DSM 15641 / CCUG 43107 / 12-3)</name>
    <dbReference type="NCBI Taxonomy" id="469378"/>
    <lineage>
        <taxon>Bacteria</taxon>
        <taxon>Bacillati</taxon>
        <taxon>Actinomycetota</taxon>
        <taxon>Coriobacteriia</taxon>
        <taxon>Eggerthellales</taxon>
        <taxon>Eggerthellaceae</taxon>
        <taxon>Cryptobacterium</taxon>
    </lineage>
</organism>
<name>C7MPH6_CRYCD</name>
<dbReference type="PANTHER" id="PTHR30074">
    <property type="entry name" value="FORMATE DEHYDROGENASE, NITRATE-INDUCIBLE, CYTOCHROME B556 FDN SUBUNIT"/>
    <property type="match status" value="1"/>
</dbReference>
<dbReference type="SUPFAM" id="SSF81342">
    <property type="entry name" value="Transmembrane di-heme cytochromes"/>
    <property type="match status" value="1"/>
</dbReference>
<dbReference type="Pfam" id="PF01292">
    <property type="entry name" value="Ni_hydr_CYTB"/>
    <property type="match status" value="1"/>
</dbReference>
<keyword evidence="5 6" id="KW-0472">Membrane</keyword>
<dbReference type="OrthoDB" id="3172190at2"/>
<evidence type="ECO:0000259" key="7">
    <source>
        <dbReference type="Pfam" id="PF01292"/>
    </source>
</evidence>
<evidence type="ECO:0000256" key="2">
    <source>
        <dbReference type="ARBA" id="ARBA00022475"/>
    </source>
</evidence>
<protein>
    <submittedName>
        <fullName evidence="8">Cytochrome b subunit of formate dehydrogenase</fullName>
    </submittedName>
</protein>
<gene>
    <name evidence="8" type="ordered locus">Ccur_11260</name>
</gene>
<dbReference type="eggNOG" id="COG2864">
    <property type="taxonomic scope" value="Bacteria"/>
</dbReference>
<proteinExistence type="predicted"/>
<dbReference type="PANTHER" id="PTHR30074:SF6">
    <property type="entry name" value="FORMATE DEHYDROGENASE GAMMA SUBUNIT"/>
    <property type="match status" value="1"/>
</dbReference>
<dbReference type="GO" id="GO:0005886">
    <property type="term" value="C:plasma membrane"/>
    <property type="evidence" value="ECO:0007669"/>
    <property type="project" value="UniProtKB-SubCell"/>
</dbReference>
<comment type="subcellular location">
    <subcellularLocation>
        <location evidence="1">Cell membrane</location>
        <topology evidence="1">Multi-pass membrane protein</topology>
    </subcellularLocation>
</comment>
<dbReference type="KEGG" id="ccu:Ccur_11260"/>
<evidence type="ECO:0000313" key="9">
    <source>
        <dbReference type="Proteomes" id="UP000000954"/>
    </source>
</evidence>
<keyword evidence="2" id="KW-1003">Cell membrane</keyword>
<accession>C7MPH6</accession>
<keyword evidence="3 6" id="KW-0812">Transmembrane</keyword>
<evidence type="ECO:0000256" key="3">
    <source>
        <dbReference type="ARBA" id="ARBA00022692"/>
    </source>
</evidence>
<dbReference type="InterPro" id="IPR011577">
    <property type="entry name" value="Cyt_b561_bac/Ni-Hgenase"/>
</dbReference>
<dbReference type="EMBL" id="CP001682">
    <property type="protein sequence ID" value="ACU94816.1"/>
    <property type="molecule type" value="Genomic_DNA"/>
</dbReference>
<feature type="transmembrane region" description="Helical" evidence="6">
    <location>
        <begin position="61"/>
        <end position="81"/>
    </location>
</feature>
<feature type="transmembrane region" description="Helical" evidence="6">
    <location>
        <begin position="135"/>
        <end position="157"/>
    </location>
</feature>
<dbReference type="GO" id="GO:0009061">
    <property type="term" value="P:anaerobic respiration"/>
    <property type="evidence" value="ECO:0007669"/>
    <property type="project" value="TreeGrafter"/>
</dbReference>
<dbReference type="Gene3D" id="1.20.950.20">
    <property type="entry name" value="Transmembrane di-heme cytochromes, Chain C"/>
    <property type="match status" value="1"/>
</dbReference>
<feature type="domain" description="Cytochrome b561 bacterial/Ni-hydrogenase" evidence="7">
    <location>
        <begin position="17"/>
        <end position="205"/>
    </location>
</feature>
<dbReference type="InterPro" id="IPR016174">
    <property type="entry name" value="Di-haem_cyt_TM"/>
</dbReference>
<dbReference type="GO" id="GO:0009326">
    <property type="term" value="C:formate dehydrogenase complex"/>
    <property type="evidence" value="ECO:0007669"/>
    <property type="project" value="TreeGrafter"/>
</dbReference>
<sequence length="236" mass="26621">MAEKTEKKNYPERVIPRHSLQTRLTHDIVAVSCIWLVISGLFVFVPQLAAAFPAVAQGMRISHRVVGAIFILTPIVSAFLAPKGFKEFLGKYFTKWTREDFEFMLKFVPYMLGPKRVHMPDQDEVKSGQRIADGAMILSGICIAASGLVLWLGTSVFNANGTAEMIMRMVHDICFIMFIVFGVAHIYLGAGIFQPYRGTIRLMWGDGKVSESNALYHWGFWARKEIEEGNVEEVEK</sequence>
<feature type="transmembrane region" description="Helical" evidence="6">
    <location>
        <begin position="169"/>
        <end position="193"/>
    </location>
</feature>
<evidence type="ECO:0000256" key="6">
    <source>
        <dbReference type="SAM" id="Phobius"/>
    </source>
</evidence>
<dbReference type="GO" id="GO:0015944">
    <property type="term" value="P:formate oxidation"/>
    <property type="evidence" value="ECO:0007669"/>
    <property type="project" value="TreeGrafter"/>
</dbReference>
<evidence type="ECO:0000256" key="5">
    <source>
        <dbReference type="ARBA" id="ARBA00023136"/>
    </source>
</evidence>
<evidence type="ECO:0000256" key="1">
    <source>
        <dbReference type="ARBA" id="ARBA00004651"/>
    </source>
</evidence>
<keyword evidence="9" id="KW-1185">Reference proteome</keyword>
<feature type="transmembrane region" description="Helical" evidence="6">
    <location>
        <begin position="28"/>
        <end position="49"/>
    </location>
</feature>
<dbReference type="GO" id="GO:0036397">
    <property type="term" value="F:formate dehydrogenase (quinone) activity"/>
    <property type="evidence" value="ECO:0007669"/>
    <property type="project" value="TreeGrafter"/>
</dbReference>
<dbReference type="Proteomes" id="UP000000954">
    <property type="component" value="Chromosome"/>
</dbReference>
<dbReference type="STRING" id="469378.Ccur_11260"/>
<keyword evidence="4 6" id="KW-1133">Transmembrane helix</keyword>
<dbReference type="RefSeq" id="WP_015778679.1">
    <property type="nucleotide sequence ID" value="NC_013170.1"/>
</dbReference>
<evidence type="ECO:0000256" key="4">
    <source>
        <dbReference type="ARBA" id="ARBA00022989"/>
    </source>
</evidence>
<dbReference type="GO" id="GO:0009055">
    <property type="term" value="F:electron transfer activity"/>
    <property type="evidence" value="ECO:0007669"/>
    <property type="project" value="InterPro"/>
</dbReference>
<evidence type="ECO:0000313" key="8">
    <source>
        <dbReference type="EMBL" id="ACU94816.1"/>
    </source>
</evidence>
<dbReference type="HOGENOM" id="CLU_091368_1_0_11"/>